<dbReference type="Pfam" id="PF11042">
    <property type="entry name" value="DUF2750"/>
    <property type="match status" value="1"/>
</dbReference>
<dbReference type="EMBL" id="JADINH010000106">
    <property type="protein sequence ID" value="MBO8415710.1"/>
    <property type="molecule type" value="Genomic_DNA"/>
</dbReference>
<evidence type="ECO:0000313" key="1">
    <source>
        <dbReference type="EMBL" id="MBO8415710.1"/>
    </source>
</evidence>
<comment type="caution">
    <text evidence="1">The sequence shown here is derived from an EMBL/GenBank/DDBJ whole genome shotgun (WGS) entry which is preliminary data.</text>
</comment>
<gene>
    <name evidence="1" type="ORF">IAB19_04960</name>
</gene>
<protein>
    <submittedName>
        <fullName evidence="1">DUF2750 domain-containing protein</fullName>
    </submittedName>
</protein>
<dbReference type="AlphaFoldDB" id="A0A9D9DC38"/>
<dbReference type="Proteomes" id="UP000823631">
    <property type="component" value="Unassembled WGS sequence"/>
</dbReference>
<reference evidence="1" key="2">
    <citation type="journal article" date="2021" name="PeerJ">
        <title>Extensive microbial diversity within the chicken gut microbiome revealed by metagenomics and culture.</title>
        <authorList>
            <person name="Gilroy R."/>
            <person name="Ravi A."/>
            <person name="Getino M."/>
            <person name="Pursley I."/>
            <person name="Horton D.L."/>
            <person name="Alikhan N.F."/>
            <person name="Baker D."/>
            <person name="Gharbi K."/>
            <person name="Hall N."/>
            <person name="Watson M."/>
            <person name="Adriaenssens E.M."/>
            <person name="Foster-Nyarko E."/>
            <person name="Jarju S."/>
            <person name="Secka A."/>
            <person name="Antonio M."/>
            <person name="Oren A."/>
            <person name="Chaudhuri R.R."/>
            <person name="La Ragione R."/>
            <person name="Hildebrand F."/>
            <person name="Pallen M.J."/>
        </authorList>
    </citation>
    <scope>NUCLEOTIDE SEQUENCE</scope>
    <source>
        <strain evidence="1">17213</strain>
    </source>
</reference>
<proteinExistence type="predicted"/>
<sequence>MYELNAQEHAAVLQLNADYRQAHFLGKVKEHQEIYLLSDSEGPFLLEDQETDDEGNLASMLPVWCHPAYAEDFIKNSELSGCVVKGLPLKTYKEAWLPFLTENKLLLALMPLGGDEEFNVIEPGELCAEGE</sequence>
<organism evidence="1 2">
    <name type="scientific">Candidatus Avisuccinivibrio stercorigallinarum</name>
    <dbReference type="NCBI Taxonomy" id="2840704"/>
    <lineage>
        <taxon>Bacteria</taxon>
        <taxon>Pseudomonadati</taxon>
        <taxon>Pseudomonadota</taxon>
        <taxon>Gammaproteobacteria</taxon>
        <taxon>Aeromonadales</taxon>
        <taxon>Succinivibrionaceae</taxon>
        <taxon>Succinivibrionaceae incertae sedis</taxon>
        <taxon>Candidatus Avisuccinivibrio</taxon>
    </lineage>
</organism>
<accession>A0A9D9DC38</accession>
<reference evidence="1" key="1">
    <citation type="submission" date="2020-10" db="EMBL/GenBank/DDBJ databases">
        <authorList>
            <person name="Gilroy R."/>
        </authorList>
    </citation>
    <scope>NUCLEOTIDE SEQUENCE</scope>
    <source>
        <strain evidence="1">17213</strain>
    </source>
</reference>
<dbReference type="InterPro" id="IPR021284">
    <property type="entry name" value="DUF2750"/>
</dbReference>
<name>A0A9D9DC38_9GAMM</name>
<evidence type="ECO:0000313" key="2">
    <source>
        <dbReference type="Proteomes" id="UP000823631"/>
    </source>
</evidence>